<dbReference type="Proteomes" id="UP000623250">
    <property type="component" value="Unassembled WGS sequence"/>
</dbReference>
<protein>
    <submittedName>
        <fullName evidence="1">Uncharacterized protein</fullName>
    </submittedName>
</protein>
<evidence type="ECO:0000313" key="1">
    <source>
        <dbReference type="EMBL" id="MBJ7544051.1"/>
    </source>
</evidence>
<dbReference type="InterPro" id="IPR054240">
    <property type="entry name" value="DUF6967"/>
</dbReference>
<comment type="caution">
    <text evidence="1">The sequence shown here is derived from an EMBL/GenBank/DDBJ whole genome shotgun (WGS) entry which is preliminary data.</text>
</comment>
<proteinExistence type="predicted"/>
<organism evidence="1 2">
    <name type="scientific">Rhodomicrobium udaipurense</name>
    <dbReference type="NCBI Taxonomy" id="1202716"/>
    <lineage>
        <taxon>Bacteria</taxon>
        <taxon>Pseudomonadati</taxon>
        <taxon>Pseudomonadota</taxon>
        <taxon>Alphaproteobacteria</taxon>
        <taxon>Hyphomicrobiales</taxon>
        <taxon>Hyphomicrobiaceae</taxon>
        <taxon>Rhodomicrobium</taxon>
    </lineage>
</organism>
<dbReference type="AlphaFoldDB" id="A0A8I1GHF8"/>
<accession>A0A8I1GHF8</accession>
<dbReference type="Pfam" id="PF22295">
    <property type="entry name" value="DUF6967"/>
    <property type="match status" value="1"/>
</dbReference>
<keyword evidence="2" id="KW-1185">Reference proteome</keyword>
<evidence type="ECO:0000313" key="2">
    <source>
        <dbReference type="Proteomes" id="UP000623250"/>
    </source>
</evidence>
<sequence>MTGETKERLETLAAPYGREVRLDDVRFESGMRLLRVTIREGMRITVLDIDPATALSWGNAMTQWVARVTSSEEKA</sequence>
<gene>
    <name evidence="1" type="ORF">JDN41_10840</name>
</gene>
<dbReference type="EMBL" id="JAEMUK010000026">
    <property type="protein sequence ID" value="MBJ7544051.1"/>
    <property type="molecule type" value="Genomic_DNA"/>
</dbReference>
<name>A0A8I1GHF8_9HYPH</name>
<dbReference type="RefSeq" id="WP_037241673.1">
    <property type="nucleotide sequence ID" value="NZ_JAEMUK010000026.1"/>
</dbReference>
<reference evidence="1 2" key="1">
    <citation type="submission" date="2020-12" db="EMBL/GenBank/DDBJ databases">
        <title>Revised draft genomes of Rhodomicrobium vannielii ATCC 17100 and Rhodomicrobium udaipurense JA643.</title>
        <authorList>
            <person name="Conners E.M."/>
            <person name="Davenport E.J."/>
            <person name="Bose A."/>
        </authorList>
    </citation>
    <scope>NUCLEOTIDE SEQUENCE [LARGE SCALE GENOMIC DNA]</scope>
    <source>
        <strain evidence="1 2">JA643</strain>
    </source>
</reference>